<keyword evidence="1" id="KW-0812">Transmembrane</keyword>
<dbReference type="KEGG" id="ehx:EMIHUDRAFT_220298"/>
<dbReference type="InterPro" id="IPR039261">
    <property type="entry name" value="FNR_nucleotide-bd"/>
</dbReference>
<name>A0A0D3I1P2_EMIH1</name>
<dbReference type="OMA" id="AGHIFEM"/>
<keyword evidence="4" id="KW-1185">Reference proteome</keyword>
<dbReference type="EnsemblProtists" id="EOD05177">
    <property type="protein sequence ID" value="EOD05177"/>
    <property type="gene ID" value="EMIHUDRAFT_220298"/>
</dbReference>
<dbReference type="Proteomes" id="UP000013827">
    <property type="component" value="Unassembled WGS sequence"/>
</dbReference>
<dbReference type="InterPro" id="IPR017927">
    <property type="entry name" value="FAD-bd_FR_type"/>
</dbReference>
<dbReference type="PaxDb" id="2903-EOD05177"/>
<dbReference type="PANTHER" id="PTHR42815:SF2">
    <property type="entry name" value="FAD-BINDING, PUTATIVE (AFU_ORTHOLOGUE AFUA_6G07600)-RELATED"/>
    <property type="match status" value="1"/>
</dbReference>
<dbReference type="RefSeq" id="XP_005757606.1">
    <property type="nucleotide sequence ID" value="XM_005757549.1"/>
</dbReference>
<organism evidence="3 4">
    <name type="scientific">Emiliania huxleyi (strain CCMP1516)</name>
    <dbReference type="NCBI Taxonomy" id="280463"/>
    <lineage>
        <taxon>Eukaryota</taxon>
        <taxon>Haptista</taxon>
        <taxon>Haptophyta</taxon>
        <taxon>Prymnesiophyceae</taxon>
        <taxon>Isochrysidales</taxon>
        <taxon>Noelaerhabdaceae</taxon>
        <taxon>Emiliania</taxon>
    </lineage>
</organism>
<dbReference type="AlphaFoldDB" id="A0A0D3I1P2"/>
<feature type="domain" description="FAD-binding FR-type" evidence="2">
    <location>
        <begin position="314"/>
        <end position="442"/>
    </location>
</feature>
<dbReference type="SUPFAM" id="SSF52343">
    <property type="entry name" value="Ferredoxin reductase-like, C-terminal NADP-linked domain"/>
    <property type="match status" value="1"/>
</dbReference>
<dbReference type="GO" id="GO:0016491">
    <property type="term" value="F:oxidoreductase activity"/>
    <property type="evidence" value="ECO:0007669"/>
    <property type="project" value="InterPro"/>
</dbReference>
<keyword evidence="1" id="KW-0472">Membrane</keyword>
<dbReference type="SUPFAM" id="SSF63380">
    <property type="entry name" value="Riboflavin synthase domain-like"/>
    <property type="match status" value="1"/>
</dbReference>
<dbReference type="STRING" id="2903.R1B7I9"/>
<keyword evidence="1" id="KW-1133">Transmembrane helix</keyword>
<evidence type="ECO:0000256" key="1">
    <source>
        <dbReference type="SAM" id="Phobius"/>
    </source>
</evidence>
<dbReference type="InterPro" id="IPR017938">
    <property type="entry name" value="Riboflavin_synthase-like_b-brl"/>
</dbReference>
<dbReference type="InterPro" id="IPR008333">
    <property type="entry name" value="Cbr1-like_FAD-bd_dom"/>
</dbReference>
<proteinExistence type="predicted"/>
<dbReference type="Pfam" id="PF00970">
    <property type="entry name" value="FAD_binding_6"/>
    <property type="match status" value="1"/>
</dbReference>
<dbReference type="Gene3D" id="2.40.30.10">
    <property type="entry name" value="Translation factors"/>
    <property type="match status" value="1"/>
</dbReference>
<evidence type="ECO:0000259" key="2">
    <source>
        <dbReference type="PROSITE" id="PS51384"/>
    </source>
</evidence>
<accession>A0A0D3I1P2</accession>
<dbReference type="PROSITE" id="PS51384">
    <property type="entry name" value="FAD_FR"/>
    <property type="match status" value="1"/>
</dbReference>
<dbReference type="Gene3D" id="2.30.110.10">
    <property type="entry name" value="Electron Transport, Fmn-binding Protein, Chain A"/>
    <property type="match status" value="1"/>
</dbReference>
<dbReference type="InterPro" id="IPR012349">
    <property type="entry name" value="Split_barrel_FMN-bd"/>
</dbReference>
<reference evidence="3" key="2">
    <citation type="submission" date="2024-10" db="UniProtKB">
        <authorList>
            <consortium name="EnsemblProtists"/>
        </authorList>
    </citation>
    <scope>IDENTIFICATION</scope>
</reference>
<dbReference type="eggNOG" id="ENOG502S4EX">
    <property type="taxonomic scope" value="Eukaryota"/>
</dbReference>
<dbReference type="HOGENOM" id="CLU_507577_0_0_1"/>
<dbReference type="GeneID" id="17251292"/>
<reference evidence="4" key="1">
    <citation type="journal article" date="2013" name="Nature">
        <title>Pan genome of the phytoplankton Emiliania underpins its global distribution.</title>
        <authorList>
            <person name="Read B.A."/>
            <person name="Kegel J."/>
            <person name="Klute M.J."/>
            <person name="Kuo A."/>
            <person name="Lefebvre S.C."/>
            <person name="Maumus F."/>
            <person name="Mayer C."/>
            <person name="Miller J."/>
            <person name="Monier A."/>
            <person name="Salamov A."/>
            <person name="Young J."/>
            <person name="Aguilar M."/>
            <person name="Claverie J.M."/>
            <person name="Frickenhaus S."/>
            <person name="Gonzalez K."/>
            <person name="Herman E.K."/>
            <person name="Lin Y.C."/>
            <person name="Napier J."/>
            <person name="Ogata H."/>
            <person name="Sarno A.F."/>
            <person name="Shmutz J."/>
            <person name="Schroeder D."/>
            <person name="de Vargas C."/>
            <person name="Verret F."/>
            <person name="von Dassow P."/>
            <person name="Valentin K."/>
            <person name="Van de Peer Y."/>
            <person name="Wheeler G."/>
            <person name="Dacks J.B."/>
            <person name="Delwiche C.F."/>
            <person name="Dyhrman S.T."/>
            <person name="Glockner G."/>
            <person name="John U."/>
            <person name="Richards T."/>
            <person name="Worden A.Z."/>
            <person name="Zhang X."/>
            <person name="Grigoriev I.V."/>
            <person name="Allen A.E."/>
            <person name="Bidle K."/>
            <person name="Borodovsky M."/>
            <person name="Bowler C."/>
            <person name="Brownlee C."/>
            <person name="Cock J.M."/>
            <person name="Elias M."/>
            <person name="Gladyshev V.N."/>
            <person name="Groth M."/>
            <person name="Guda C."/>
            <person name="Hadaegh A."/>
            <person name="Iglesias-Rodriguez M.D."/>
            <person name="Jenkins J."/>
            <person name="Jones B.M."/>
            <person name="Lawson T."/>
            <person name="Leese F."/>
            <person name="Lindquist E."/>
            <person name="Lobanov A."/>
            <person name="Lomsadze A."/>
            <person name="Malik S.B."/>
            <person name="Marsh M.E."/>
            <person name="Mackinder L."/>
            <person name="Mock T."/>
            <person name="Mueller-Roeber B."/>
            <person name="Pagarete A."/>
            <person name="Parker M."/>
            <person name="Probert I."/>
            <person name="Quesneville H."/>
            <person name="Raines C."/>
            <person name="Rensing S.A."/>
            <person name="Riano-Pachon D.M."/>
            <person name="Richier S."/>
            <person name="Rokitta S."/>
            <person name="Shiraiwa Y."/>
            <person name="Soanes D.M."/>
            <person name="van der Giezen M."/>
            <person name="Wahlund T.M."/>
            <person name="Williams B."/>
            <person name="Wilson W."/>
            <person name="Wolfe G."/>
            <person name="Wurch L.L."/>
        </authorList>
    </citation>
    <scope>NUCLEOTIDE SEQUENCE</scope>
</reference>
<evidence type="ECO:0000313" key="4">
    <source>
        <dbReference type="Proteomes" id="UP000013827"/>
    </source>
</evidence>
<evidence type="ECO:0000313" key="3">
    <source>
        <dbReference type="EnsemblProtists" id="EOD05177"/>
    </source>
</evidence>
<feature type="transmembrane region" description="Helical" evidence="1">
    <location>
        <begin position="39"/>
        <end position="57"/>
    </location>
</feature>
<protein>
    <recommendedName>
        <fullName evidence="2">FAD-binding FR-type domain-containing protein</fullName>
    </recommendedName>
</protein>
<sequence length="537" mass="57201">MSHWALRGTRAELYSADVVGVSPLTKGLLHVIVGAAKRAVLLAASFVPVSFWLALGLDMHGSTRKMLGARVADPKLQFHAGELAVQEKRGSKESAYDMVVLGGFVEKHLDTDIQRFFLSVQYMVVSHLDPQTGLVWATTAATLAGEHVEVQADGIKIATAAFPAPTDPLLTLLEGGAPVQVGVIAMQPEVRQRHRLSGVATLRGGVVEVALTSAWFNCPKYIKRVEVVPPPAEADRAAVVTCAARGLEDDEKALVRQSDTFYIGSAEPTAGADASHRGGRPGFCRVSDAADGTTTIEYGEYNGNGTNMTLGNIYAYGRACLLFVEPRSGLLLQLSGSASVEFPEEGGAKLDAGDCYVRLRVEQVCRIDHGKFVTLTYPGLGGALRSYTIASSPAESAATGGFHLAIKRKPGGLVSTWLHEQAEAKAPFAVRVLGVDGGPMVLAPEERAVLMISAGVVALDELHALHASGVLASLELVETRGEPNRRIARAHLARALGTRSPTVLLCGPEQFMYPIKRTLIDDLGLDPGLICFDDFTF</sequence>
<dbReference type="PANTHER" id="PTHR42815">
    <property type="entry name" value="FAD-BINDING, PUTATIVE (AFU_ORTHOLOGUE AFUA_6G07600)-RELATED"/>
    <property type="match status" value="1"/>
</dbReference>